<accession>V2RJT2</accession>
<organism evidence="1 2">
    <name type="scientific">Mucispirillum schaedleri ASF457</name>
    <dbReference type="NCBI Taxonomy" id="1379858"/>
    <lineage>
        <taxon>Bacteria</taxon>
        <taxon>Pseudomonadati</taxon>
        <taxon>Deferribacterota</taxon>
        <taxon>Deferribacteres</taxon>
        <taxon>Deferribacterales</taxon>
        <taxon>Mucispirillaceae</taxon>
        <taxon>Mucispirillum</taxon>
    </lineage>
</organism>
<name>V2RJT2_9BACT</name>
<dbReference type="InterPro" id="IPR015943">
    <property type="entry name" value="WD40/YVTN_repeat-like_dom_sf"/>
</dbReference>
<dbReference type="KEGG" id="msch:N508_001792"/>
<dbReference type="CDD" id="cd19958">
    <property type="entry name" value="pyocin_knob"/>
    <property type="match status" value="1"/>
</dbReference>
<keyword evidence="2" id="KW-1185">Reference proteome</keyword>
<dbReference type="Gene3D" id="2.130.10.10">
    <property type="entry name" value="YVTN repeat-like/Quinoprotein amine dehydrogenase"/>
    <property type="match status" value="1"/>
</dbReference>
<reference evidence="1" key="2">
    <citation type="submission" date="2022-05" db="EMBL/GenBank/DDBJ databases">
        <authorList>
            <person name="Proctor A.L."/>
            <person name="Phillips G.J."/>
            <person name="Wannemuehler M.J."/>
        </authorList>
    </citation>
    <scope>NUCLEOTIDE SEQUENCE</scope>
    <source>
        <strain evidence="1">ASF457</strain>
    </source>
</reference>
<evidence type="ECO:0000313" key="1">
    <source>
        <dbReference type="EMBL" id="USF24703.1"/>
    </source>
</evidence>
<dbReference type="OrthoDB" id="320627at2"/>
<sequence>MNNTAYISVEVSKNTPENRTSPVYVQEKGKLSLNDILSEKPADFNGQIDISWLHNALNLKAAEIKYAPWDAVYMPKGLWISSAYGGNTIIAAAADGKICLSYNYGADWEEKQINNKLTAITYGSGIFILLSNTGKCFKSTDNGNLWEESIIAEDNFSCITYNNNKFIAGTVSGKIYISEDYCKSWRKVCEYSSIQISKISFSSSNIIMAVGVSGNTRSIYSTDGGLTWNEINMPLSSWISLTYGNGRFTACAYDGETRLVYCLEKDILNKNPVWQKISLNYNEPWKDISCGANVYTLASSTGVTLASFDGIRWIKTPCHYGAWNNILRTDYFFMIFSTADEENNLNAIRSSNGGLTGIMFASLHEIIENEDVDKAVNPKTLKDYLAYRTGKNNSQYPVYSDDLLIECTSLDTRQIKITNIDSNSSIEDYNSITTAGIYIIEKQLNNSSDIETGCLLVQKENNKIHQFISPDYLFNTGYIRQFSSNIWSSWQQKLIKQENIENIDLSDNKINVSLTSSYSDITNIIAEENGSLTKFSKDELDESINENVNNALNLMAGNNVFWHEKADYKIGAFVLGSDNALYYCIKANSSSDPQDPVSSSSFWLKIINSNGKINADNLSKNLGAFAQLDNIALTDNAITGILPVSKGGTGSSNIDEARKNLGTFAQNQLPNKADLNDNSIYIKNKMCMNLTGFDHTNFPGGAQTGEYITYIDTSNNRGWQRFYPAGISNNGLLKYFGRVFSNGLWEEWKVLRNNDGSIPEKIGGTGLTHGALGRPNISHRLAPAQPNGSNYKSGDVIYRYSYGSSAVNQYVPSGGSWHILTFVYTKGTGICRIELGGTGIVAGGTMLDTNNQYDFIYILTKIS</sequence>
<proteinExistence type="predicted"/>
<dbReference type="SUPFAM" id="SSF110296">
    <property type="entry name" value="Oligoxyloglucan reducing end-specific cellobiohydrolase"/>
    <property type="match status" value="1"/>
</dbReference>
<dbReference type="AlphaFoldDB" id="V2RJT2"/>
<dbReference type="Proteomes" id="UP000017429">
    <property type="component" value="Chromosome"/>
</dbReference>
<gene>
    <name evidence="1" type="ORF">N508_001792</name>
</gene>
<dbReference type="eggNOG" id="COG4447">
    <property type="taxonomic scope" value="Bacteria"/>
</dbReference>
<reference evidence="1" key="3">
    <citation type="submission" date="2022-06" db="EMBL/GenBank/DDBJ databases">
        <title>Resources to Facilitate Use of the Altered Schaedler Flora (ASF) Mouse Model to Study Microbiome Function.</title>
        <authorList>
            <person name="Proctor A."/>
            <person name="Parvinroo S."/>
            <person name="Richie T."/>
            <person name="Jia X."/>
            <person name="Lee S.T.M."/>
            <person name="Karp P.D."/>
            <person name="Paley S."/>
            <person name="Kostic A.D."/>
            <person name="Pierre J.F."/>
            <person name="Wannemuehler M.J."/>
            <person name="Phillips G.J."/>
        </authorList>
    </citation>
    <scope>NUCLEOTIDE SEQUENCE</scope>
    <source>
        <strain evidence="1">ASF457</strain>
    </source>
</reference>
<dbReference type="RefSeq" id="WP_023276073.1">
    <property type="nucleotide sequence ID" value="NZ_CP097562.1"/>
</dbReference>
<protein>
    <submittedName>
        <fullName evidence="1">Uncharacterized protein</fullName>
    </submittedName>
</protein>
<evidence type="ECO:0000313" key="2">
    <source>
        <dbReference type="Proteomes" id="UP000017429"/>
    </source>
</evidence>
<dbReference type="EMBL" id="CP097562">
    <property type="protein sequence ID" value="USF24703.1"/>
    <property type="molecule type" value="Genomic_DNA"/>
</dbReference>
<reference evidence="1" key="1">
    <citation type="journal article" date="2014" name="Genome Announc.">
        <title>Draft genome sequences of the altered schaedler flora, a defined bacterial community from gnotobiotic mice.</title>
        <authorList>
            <person name="Wannemuehler M.J."/>
            <person name="Overstreet A.M."/>
            <person name="Ward D.V."/>
            <person name="Phillips G.J."/>
        </authorList>
    </citation>
    <scope>NUCLEOTIDE SEQUENCE</scope>
    <source>
        <strain evidence="1">ASF457</strain>
    </source>
</reference>